<dbReference type="Proteomes" id="UP001148482">
    <property type="component" value="Unassembled WGS sequence"/>
</dbReference>
<protein>
    <submittedName>
        <fullName evidence="1">Uncharacterized protein</fullName>
    </submittedName>
</protein>
<dbReference type="AlphaFoldDB" id="A0A9X3CZN7"/>
<evidence type="ECO:0000313" key="2">
    <source>
        <dbReference type="Proteomes" id="UP001148482"/>
    </source>
</evidence>
<evidence type="ECO:0000313" key="1">
    <source>
        <dbReference type="EMBL" id="MCX2839926.1"/>
    </source>
</evidence>
<dbReference type="EMBL" id="JAPJDA010000071">
    <property type="protein sequence ID" value="MCX2839926.1"/>
    <property type="molecule type" value="Genomic_DNA"/>
</dbReference>
<comment type="caution">
    <text evidence="1">The sequence shown here is derived from an EMBL/GenBank/DDBJ whole genome shotgun (WGS) entry which is preliminary data.</text>
</comment>
<reference evidence="1" key="1">
    <citation type="submission" date="2022-11" db="EMBL/GenBank/DDBJ databases">
        <title>Salinimicrobium profundisediminis sp. nov., isolated from deep-sea sediment of the Mariana Trench.</title>
        <authorList>
            <person name="Fu H."/>
        </authorList>
    </citation>
    <scope>NUCLEOTIDE SEQUENCE</scope>
    <source>
        <strain evidence="1">MT39</strain>
    </source>
</reference>
<proteinExistence type="predicted"/>
<dbReference type="RefSeq" id="WP_266071343.1">
    <property type="nucleotide sequence ID" value="NZ_JAPJDA010000071.1"/>
</dbReference>
<gene>
    <name evidence="1" type="ORF">OQ279_17505</name>
</gene>
<dbReference type="PROSITE" id="PS51257">
    <property type="entry name" value="PROKAR_LIPOPROTEIN"/>
    <property type="match status" value="1"/>
</dbReference>
<keyword evidence="2" id="KW-1185">Reference proteome</keyword>
<sequence length="225" mass="26209">MANLKESFTILKMNKFLSKLLLPIAIATVSISCNGQNSTPELALRDCINEKVNHNIKEYTGKPEFDFFEFSLEAEKILLTNGLIANNRKEEYLKLLKSIDSLSSENGIKAYNQLQALTDKYGFNYNLFVIVDGVLNQCPYKVYKSQQLKEDHLIYRQGKLVKELMDNGYYQEDQIEELFKEIDQKDFKNEVYKAPIIYLVLMNMDFRYDPNLKRKIDPSKIMGNE</sequence>
<accession>A0A9X3CZN7</accession>
<name>A0A9X3CZN7_9FLAO</name>
<organism evidence="1 2">
    <name type="scientific">Salinimicrobium profundisediminis</name>
    <dbReference type="NCBI Taxonomy" id="2994553"/>
    <lineage>
        <taxon>Bacteria</taxon>
        <taxon>Pseudomonadati</taxon>
        <taxon>Bacteroidota</taxon>
        <taxon>Flavobacteriia</taxon>
        <taxon>Flavobacteriales</taxon>
        <taxon>Flavobacteriaceae</taxon>
        <taxon>Salinimicrobium</taxon>
    </lineage>
</organism>